<dbReference type="PANTHER" id="PTHR43005">
    <property type="entry name" value="BLR7065 PROTEIN"/>
    <property type="match status" value="1"/>
</dbReference>
<feature type="transmembrane region" description="Helical" evidence="7">
    <location>
        <begin position="15"/>
        <end position="40"/>
    </location>
</feature>
<keyword evidence="3" id="KW-1003">Cell membrane</keyword>
<dbReference type="RefSeq" id="WP_215625207.1">
    <property type="nucleotide sequence ID" value="NZ_CP067089.2"/>
</dbReference>
<keyword evidence="10" id="KW-1185">Reference proteome</keyword>
<evidence type="ECO:0000256" key="3">
    <source>
        <dbReference type="ARBA" id="ARBA00022475"/>
    </source>
</evidence>
<feature type="transmembrane region" description="Helical" evidence="7">
    <location>
        <begin position="162"/>
        <end position="184"/>
    </location>
</feature>
<dbReference type="AlphaFoldDB" id="A0A7T7XK80"/>
<evidence type="ECO:0000256" key="4">
    <source>
        <dbReference type="ARBA" id="ARBA00022692"/>
    </source>
</evidence>
<dbReference type="SUPFAM" id="SSF161098">
    <property type="entry name" value="MetI-like"/>
    <property type="match status" value="1"/>
</dbReference>
<keyword evidence="4 7" id="KW-0812">Transmembrane</keyword>
<dbReference type="KEGG" id="bhc:JFL75_13245"/>
<evidence type="ECO:0000313" key="9">
    <source>
        <dbReference type="EMBL" id="QQO07901.1"/>
    </source>
</evidence>
<evidence type="ECO:0000259" key="8">
    <source>
        <dbReference type="PROSITE" id="PS50928"/>
    </source>
</evidence>
<dbReference type="PANTHER" id="PTHR43005:SF1">
    <property type="entry name" value="SPERMIDINE_PUTRESCINE TRANSPORT SYSTEM PERMEASE PROTEIN"/>
    <property type="match status" value="1"/>
</dbReference>
<comment type="subcellular location">
    <subcellularLocation>
        <location evidence="1 7">Cell membrane</location>
        <topology evidence="1 7">Multi-pass membrane protein</topology>
    </subcellularLocation>
</comment>
<dbReference type="CDD" id="cd06261">
    <property type="entry name" value="TM_PBP2"/>
    <property type="match status" value="1"/>
</dbReference>
<dbReference type="Gene3D" id="1.10.3720.10">
    <property type="entry name" value="MetI-like"/>
    <property type="match status" value="1"/>
</dbReference>
<evidence type="ECO:0000256" key="7">
    <source>
        <dbReference type="RuleBase" id="RU363032"/>
    </source>
</evidence>
<dbReference type="PROSITE" id="PS50928">
    <property type="entry name" value="ABC_TM1"/>
    <property type="match status" value="1"/>
</dbReference>
<feature type="transmembrane region" description="Helical" evidence="7">
    <location>
        <begin position="111"/>
        <end position="131"/>
    </location>
</feature>
<protein>
    <submittedName>
        <fullName evidence="9">Sugar ABC transporter permease</fullName>
    </submittedName>
</protein>
<keyword evidence="6 7" id="KW-0472">Membrane</keyword>
<keyword evidence="2 7" id="KW-0813">Transport</keyword>
<dbReference type="EMBL" id="CP067089">
    <property type="protein sequence ID" value="QQO07901.1"/>
    <property type="molecule type" value="Genomic_DNA"/>
</dbReference>
<keyword evidence="5 7" id="KW-1133">Transmembrane helix</keyword>
<feature type="transmembrane region" description="Helical" evidence="7">
    <location>
        <begin position="205"/>
        <end position="224"/>
    </location>
</feature>
<gene>
    <name evidence="9" type="ORF">JFL75_13245</name>
</gene>
<feature type="transmembrane region" description="Helical" evidence="7">
    <location>
        <begin position="78"/>
        <end position="99"/>
    </location>
</feature>
<dbReference type="Pfam" id="PF00528">
    <property type="entry name" value="BPD_transp_1"/>
    <property type="match status" value="1"/>
</dbReference>
<organism evidence="9 10">
    <name type="scientific">Breznakiella homolactica</name>
    <dbReference type="NCBI Taxonomy" id="2798577"/>
    <lineage>
        <taxon>Bacteria</taxon>
        <taxon>Pseudomonadati</taxon>
        <taxon>Spirochaetota</taxon>
        <taxon>Spirochaetia</taxon>
        <taxon>Spirochaetales</taxon>
        <taxon>Breznakiellaceae</taxon>
        <taxon>Breznakiella</taxon>
    </lineage>
</organism>
<feature type="domain" description="ABC transmembrane type-1" evidence="8">
    <location>
        <begin position="74"/>
        <end position="286"/>
    </location>
</feature>
<dbReference type="InterPro" id="IPR035906">
    <property type="entry name" value="MetI-like_sf"/>
</dbReference>
<name>A0A7T7XK80_9SPIR</name>
<reference evidence="9" key="1">
    <citation type="submission" date="2021-01" db="EMBL/GenBank/DDBJ databases">
        <title>Description of Breznakiella homolactica.</title>
        <authorList>
            <person name="Song Y."/>
            <person name="Brune A."/>
        </authorList>
    </citation>
    <scope>NUCLEOTIDE SEQUENCE</scope>
    <source>
        <strain evidence="9">RmG30</strain>
    </source>
</reference>
<comment type="similarity">
    <text evidence="7">Belongs to the binding-protein-dependent transport system permease family.</text>
</comment>
<dbReference type="Proteomes" id="UP000595917">
    <property type="component" value="Chromosome"/>
</dbReference>
<sequence>MAVNSSKKLMREERILSVLFLGPAVLLIVCITLIPIVYAINTSLHNTRFTEVREFTGLTHYIAILGSSEGWQAIFNSVTYVLMSLVIVIPLGVVVAVLLNRKMMGRTVYRTLIIIPWVLSQTVTALLWKWLLNSSYGPISYLNYLFTGQKLDVFNTALAAKLVVVFANVWNSFPIVLILILAALQSISSEIYEAAEVDGASRGQVFFRITLPLLKPTILTAVVLQSMEYFNMVTLIYTLTSGGPFGATRTLSVLAFQEGFDYWHLGYGSAASVIILMLNMVFSIVYIRILRRKD</sequence>
<evidence type="ECO:0000256" key="6">
    <source>
        <dbReference type="ARBA" id="ARBA00023136"/>
    </source>
</evidence>
<accession>A0A7T7XK80</accession>
<evidence type="ECO:0000313" key="10">
    <source>
        <dbReference type="Proteomes" id="UP000595917"/>
    </source>
</evidence>
<feature type="transmembrane region" description="Helical" evidence="7">
    <location>
        <begin position="265"/>
        <end position="287"/>
    </location>
</feature>
<evidence type="ECO:0000256" key="2">
    <source>
        <dbReference type="ARBA" id="ARBA00022448"/>
    </source>
</evidence>
<dbReference type="InterPro" id="IPR000515">
    <property type="entry name" value="MetI-like"/>
</dbReference>
<dbReference type="GO" id="GO:0005886">
    <property type="term" value="C:plasma membrane"/>
    <property type="evidence" value="ECO:0007669"/>
    <property type="project" value="UniProtKB-SubCell"/>
</dbReference>
<proteinExistence type="inferred from homology"/>
<dbReference type="GO" id="GO:0055085">
    <property type="term" value="P:transmembrane transport"/>
    <property type="evidence" value="ECO:0007669"/>
    <property type="project" value="InterPro"/>
</dbReference>
<evidence type="ECO:0000256" key="5">
    <source>
        <dbReference type="ARBA" id="ARBA00022989"/>
    </source>
</evidence>
<evidence type="ECO:0000256" key="1">
    <source>
        <dbReference type="ARBA" id="ARBA00004651"/>
    </source>
</evidence>